<dbReference type="OrthoDB" id="1654752at2"/>
<dbReference type="InterPro" id="IPR012427">
    <property type="entry name" value="DUF1622"/>
</dbReference>
<accession>A0A6I0F7D3</accession>
<comment type="caution">
    <text evidence="2">The sequence shown here is derived from an EMBL/GenBank/DDBJ whole genome shotgun (WGS) entry which is preliminary data.</text>
</comment>
<dbReference type="Pfam" id="PF07784">
    <property type="entry name" value="DUF1622"/>
    <property type="match status" value="1"/>
</dbReference>
<feature type="transmembrane region" description="Helical" evidence="1">
    <location>
        <begin position="15"/>
        <end position="36"/>
    </location>
</feature>
<proteinExistence type="predicted"/>
<reference evidence="2 3" key="1">
    <citation type="submission" date="2019-10" db="EMBL/GenBank/DDBJ databases">
        <title>Alkaliphilus serpentinus sp. nov. and Alkaliphilus pronyensis sp. nov., two novel anaerobic alkaliphilic species isolated from the serpentinized-hosted hydrothermal field of the Prony Bay (New Caledonia).</title>
        <authorList>
            <person name="Postec A."/>
        </authorList>
    </citation>
    <scope>NUCLEOTIDE SEQUENCE [LARGE SCALE GENOMIC DNA]</scope>
    <source>
        <strain evidence="2 3">LacV</strain>
    </source>
</reference>
<protein>
    <submittedName>
        <fullName evidence="2">DUF1622 domain-containing protein</fullName>
    </submittedName>
</protein>
<keyword evidence="1" id="KW-0812">Transmembrane</keyword>
<gene>
    <name evidence="2" type="ORF">F8154_09735</name>
</gene>
<evidence type="ECO:0000256" key="1">
    <source>
        <dbReference type="SAM" id="Phobius"/>
    </source>
</evidence>
<dbReference type="RefSeq" id="WP_151861429.1">
    <property type="nucleotide sequence ID" value="NZ_WBZC01000032.1"/>
</dbReference>
<feature type="transmembrane region" description="Helical" evidence="1">
    <location>
        <begin position="86"/>
        <end position="105"/>
    </location>
</feature>
<keyword evidence="1" id="KW-0472">Membrane</keyword>
<name>A0A6I0F7D3_9FIRM</name>
<keyword evidence="1" id="KW-1133">Transmembrane helix</keyword>
<dbReference type="AlphaFoldDB" id="A0A6I0F7D3"/>
<sequence length="134" mass="15633">MHTSHHVLEAYMEVLVIYTIFILEAIGIFIIAYSAIRGFINYIRERLKFNDTCIKIEIAKGLALGLEFKLGGEVLRTILVRTMDEIKVLAAIIILRVILTYVIHWEISSEIHQDEEIRESIIKKKQYTEKENKQ</sequence>
<evidence type="ECO:0000313" key="3">
    <source>
        <dbReference type="Proteomes" id="UP000432715"/>
    </source>
</evidence>
<dbReference type="EMBL" id="WBZC01000032">
    <property type="protein sequence ID" value="KAB3534106.1"/>
    <property type="molecule type" value="Genomic_DNA"/>
</dbReference>
<keyword evidence="3" id="KW-1185">Reference proteome</keyword>
<dbReference type="PANTHER" id="PTHR38468">
    <property type="entry name" value="SLL0939 PROTEIN"/>
    <property type="match status" value="1"/>
</dbReference>
<dbReference type="PANTHER" id="PTHR38468:SF1">
    <property type="entry name" value="SLL0939 PROTEIN"/>
    <property type="match status" value="1"/>
</dbReference>
<organism evidence="2 3">
    <name type="scientific">Alkaliphilus pronyensis</name>
    <dbReference type="NCBI Taxonomy" id="1482732"/>
    <lineage>
        <taxon>Bacteria</taxon>
        <taxon>Bacillati</taxon>
        <taxon>Bacillota</taxon>
        <taxon>Clostridia</taxon>
        <taxon>Peptostreptococcales</taxon>
        <taxon>Natronincolaceae</taxon>
        <taxon>Alkaliphilus</taxon>
    </lineage>
</organism>
<evidence type="ECO:0000313" key="2">
    <source>
        <dbReference type="EMBL" id="KAB3534106.1"/>
    </source>
</evidence>
<dbReference type="Proteomes" id="UP000432715">
    <property type="component" value="Unassembled WGS sequence"/>
</dbReference>